<dbReference type="PANTHER" id="PTHR13003:SF2">
    <property type="entry name" value="NUCLEAR PORE COMPLEX PROTEIN NUP107"/>
    <property type="match status" value="1"/>
</dbReference>
<dbReference type="EMBL" id="VDMD01000003">
    <property type="protein sequence ID" value="TRM66790.1"/>
    <property type="molecule type" value="Genomic_DNA"/>
</dbReference>
<evidence type="ECO:0000256" key="7">
    <source>
        <dbReference type="RuleBase" id="RU365072"/>
    </source>
</evidence>
<reference evidence="8 9" key="1">
    <citation type="journal article" date="2019" name="New Phytol.">
        <title>Comparative genomics reveals unique wood-decay strategies and fruiting body development in the Schizophyllaceae.</title>
        <authorList>
            <person name="Almasi E."/>
            <person name="Sahu N."/>
            <person name="Krizsan K."/>
            <person name="Balint B."/>
            <person name="Kovacs G.M."/>
            <person name="Kiss B."/>
            <person name="Cseklye J."/>
            <person name="Drula E."/>
            <person name="Henrissat B."/>
            <person name="Nagy I."/>
            <person name="Chovatia M."/>
            <person name="Adam C."/>
            <person name="LaButti K."/>
            <person name="Lipzen A."/>
            <person name="Riley R."/>
            <person name="Grigoriev I.V."/>
            <person name="Nagy L.G."/>
        </authorList>
    </citation>
    <scope>NUCLEOTIDE SEQUENCE [LARGE SCALE GENOMIC DNA]</scope>
    <source>
        <strain evidence="8 9">NL-1724</strain>
    </source>
</reference>
<dbReference type="InterPro" id="IPR007252">
    <property type="entry name" value="Nup84/Nup107"/>
</dbReference>
<dbReference type="OrthoDB" id="3098at2759"/>
<name>A0A550CPR6_9AGAR</name>
<keyword evidence="7" id="KW-0472">Membrane</keyword>
<dbReference type="GO" id="GO:0017056">
    <property type="term" value="F:structural constituent of nuclear pore"/>
    <property type="evidence" value="ECO:0007669"/>
    <property type="project" value="UniProtKB-UniRule"/>
</dbReference>
<keyword evidence="2" id="KW-0509">mRNA transport</keyword>
<dbReference type="GO" id="GO:0000973">
    <property type="term" value="P:post-transcriptional tethering of RNA polymerase II gene DNA at nuclear periphery"/>
    <property type="evidence" value="ECO:0007669"/>
    <property type="project" value="TreeGrafter"/>
</dbReference>
<dbReference type="Gene3D" id="1.10.3450.20">
    <property type="match status" value="1"/>
</dbReference>
<proteinExistence type="inferred from homology"/>
<dbReference type="AlphaFoldDB" id="A0A550CPR6"/>
<keyword evidence="6 7" id="KW-0539">Nucleus</keyword>
<comment type="function">
    <text evidence="7">Functions as a component of the nuclear pore complex (NPC).</text>
</comment>
<dbReference type="Gene3D" id="1.20.190.50">
    <property type="match status" value="1"/>
</dbReference>
<keyword evidence="1 7" id="KW-0813">Transport</keyword>
<evidence type="ECO:0000256" key="4">
    <source>
        <dbReference type="ARBA" id="ARBA00023010"/>
    </source>
</evidence>
<comment type="similarity">
    <text evidence="7">Belongs to the nucleoporin Nup84/Nup107 family.</text>
</comment>
<dbReference type="GO" id="GO:0031080">
    <property type="term" value="C:nuclear pore outer ring"/>
    <property type="evidence" value="ECO:0007669"/>
    <property type="project" value="TreeGrafter"/>
</dbReference>
<dbReference type="GO" id="GO:0031965">
    <property type="term" value="C:nuclear membrane"/>
    <property type="evidence" value="ECO:0007669"/>
    <property type="project" value="UniProtKB-SubCell"/>
</dbReference>
<evidence type="ECO:0000256" key="1">
    <source>
        <dbReference type="ARBA" id="ARBA00022448"/>
    </source>
</evidence>
<comment type="caution">
    <text evidence="8">The sequence shown here is derived from an EMBL/GenBank/DDBJ whole genome shotgun (WGS) entry which is preliminary data.</text>
</comment>
<evidence type="ECO:0000256" key="3">
    <source>
        <dbReference type="ARBA" id="ARBA00022927"/>
    </source>
</evidence>
<evidence type="ECO:0000313" key="9">
    <source>
        <dbReference type="Proteomes" id="UP000320762"/>
    </source>
</evidence>
<gene>
    <name evidence="8" type="ORF">BD626DRAFT_483802</name>
</gene>
<dbReference type="PANTHER" id="PTHR13003">
    <property type="entry name" value="NUP107-RELATED"/>
    <property type="match status" value="1"/>
</dbReference>
<keyword evidence="3" id="KW-0653">Protein transport</keyword>
<keyword evidence="4 7" id="KW-0811">Translocation</keyword>
<protein>
    <recommendedName>
        <fullName evidence="7">Nuclear pore complex protein</fullName>
    </recommendedName>
</protein>
<keyword evidence="9" id="KW-1185">Reference proteome</keyword>
<dbReference type="STRING" id="97359.A0A550CPR6"/>
<dbReference type="Proteomes" id="UP000320762">
    <property type="component" value="Unassembled WGS sequence"/>
</dbReference>
<dbReference type="GO" id="GO:0006606">
    <property type="term" value="P:protein import into nucleus"/>
    <property type="evidence" value="ECO:0007669"/>
    <property type="project" value="TreeGrafter"/>
</dbReference>
<evidence type="ECO:0000256" key="5">
    <source>
        <dbReference type="ARBA" id="ARBA00023132"/>
    </source>
</evidence>
<evidence type="ECO:0000313" key="8">
    <source>
        <dbReference type="EMBL" id="TRM66790.1"/>
    </source>
</evidence>
<evidence type="ECO:0000256" key="6">
    <source>
        <dbReference type="ARBA" id="ARBA00023242"/>
    </source>
</evidence>
<sequence length="797" mass="89647">MSETLYASYADILSICQETDDPEELLDRETGFASRLRQLCDDRLQEFEEQGVDTAQLELLRLERNTWALLQLLTAERRTIEDNPIRTSAAALLSENPYTPTVTIVNAILAASPMLRELVVIREWVQDFAPEPPRPEPSNGYLRNTKNALVQAARMGAAPSEWRVQTLDPDATHHGDGKTLDPDDMNYEKTLAQALYRYIRAGRTREGADLCRDAYHPWRAACINGSILFEWPALSTNPEDADEEVEGDVLQGNRSRRLWKATCTRAALSPRLADHDRIVFAALAPSPQTAGILKSACRTWEDHLWTQVAIAFEEKLSTELTRLGGAFWEGGLRAAESGVHVLSAEEEDEEEQEWEREMATALKSLETVAVEEGPDTRNPYYFSQLKVIQGRTRDLVEIFANELGKESTRQLEQYPMICRFFAHLCLFLQLLREPVPPLAAQAIFEAYLQVLEGVGERDLIALYASVLGDNAVERYAMFLVSLELSTDRQERRAALHRAQEHGLDIARVAIATAEQTIGRALELLPSLRGPLPSLTAPQPSPTHEELLLLRSIEWTTFMDGTFANALEHANLILRRFLAAGRITLARSLMDELPVELANIRTPEERATEYMHYMRFLKLWDLLERCAAAAALDTPDMGRDARKAWVTDYKALLDQAWDEVTHLLTRMEWLVADVEAAGGDARRRELIRIRQIYIPELVMRTHNLLLTSRQHVSGNLQRALGLAKIVADSRYKVFEDFVNEGGRGLEGRGLGAGANKSDLSHLSTNDSNHRLADYLMMVRDAAVAGLENGGSDPFRVVM</sequence>
<dbReference type="Pfam" id="PF04121">
    <property type="entry name" value="Nup84_Nup100"/>
    <property type="match status" value="1"/>
</dbReference>
<organism evidence="8 9">
    <name type="scientific">Schizophyllum amplum</name>
    <dbReference type="NCBI Taxonomy" id="97359"/>
    <lineage>
        <taxon>Eukaryota</taxon>
        <taxon>Fungi</taxon>
        <taxon>Dikarya</taxon>
        <taxon>Basidiomycota</taxon>
        <taxon>Agaricomycotina</taxon>
        <taxon>Agaricomycetes</taxon>
        <taxon>Agaricomycetidae</taxon>
        <taxon>Agaricales</taxon>
        <taxon>Schizophyllaceae</taxon>
        <taxon>Schizophyllum</taxon>
    </lineage>
</organism>
<accession>A0A550CPR6</accession>
<dbReference type="GO" id="GO:0006406">
    <property type="term" value="P:mRNA export from nucleus"/>
    <property type="evidence" value="ECO:0007669"/>
    <property type="project" value="TreeGrafter"/>
</dbReference>
<keyword evidence="5 7" id="KW-0906">Nuclear pore complex</keyword>
<comment type="subunit">
    <text evidence="7">Part of the nuclear pore complex (NPC).</text>
</comment>
<comment type="subcellular location">
    <subcellularLocation>
        <location evidence="7">Nucleus</location>
        <location evidence="7">Nuclear pore complex</location>
    </subcellularLocation>
    <subcellularLocation>
        <location evidence="7">Nucleus membrane</location>
    </subcellularLocation>
</comment>
<evidence type="ECO:0000256" key="2">
    <source>
        <dbReference type="ARBA" id="ARBA00022816"/>
    </source>
</evidence>